<feature type="compositionally biased region" description="Low complexity" evidence="6">
    <location>
        <begin position="15"/>
        <end position="35"/>
    </location>
</feature>
<dbReference type="PANTHER" id="PTHR19302:SF33">
    <property type="entry name" value="GAMMA-TUBULIN COMPLEX COMPONENT 5"/>
    <property type="match status" value="1"/>
</dbReference>
<evidence type="ECO:0000259" key="8">
    <source>
        <dbReference type="Pfam" id="PF17681"/>
    </source>
</evidence>
<comment type="similarity">
    <text evidence="1 5">Belongs to the TUBGCP family.</text>
</comment>
<feature type="compositionally biased region" description="Polar residues" evidence="6">
    <location>
        <begin position="1"/>
        <end position="14"/>
    </location>
</feature>
<dbReference type="AlphaFoldDB" id="A0A4R5XG86"/>
<dbReference type="OrthoDB" id="66546at2759"/>
<evidence type="ECO:0000256" key="5">
    <source>
        <dbReference type="RuleBase" id="RU363050"/>
    </source>
</evidence>
<gene>
    <name evidence="9" type="ORF">BD410DRAFT_736245</name>
</gene>
<feature type="domain" description="Gamma tubulin complex component protein N-terminal" evidence="8">
    <location>
        <begin position="340"/>
        <end position="642"/>
    </location>
</feature>
<dbReference type="VEuPathDB" id="FungiDB:BD410DRAFT_736245"/>
<keyword evidence="2 5" id="KW-0963">Cytoplasm</keyword>
<feature type="compositionally biased region" description="Polar residues" evidence="6">
    <location>
        <begin position="47"/>
        <end position="56"/>
    </location>
</feature>
<dbReference type="GO" id="GO:0031122">
    <property type="term" value="P:cytoplasmic microtubule organization"/>
    <property type="evidence" value="ECO:0007669"/>
    <property type="project" value="TreeGrafter"/>
</dbReference>
<dbReference type="PANTHER" id="PTHR19302">
    <property type="entry name" value="GAMMA TUBULIN COMPLEX PROTEIN"/>
    <property type="match status" value="1"/>
</dbReference>
<evidence type="ECO:0000259" key="7">
    <source>
        <dbReference type="Pfam" id="PF04130"/>
    </source>
</evidence>
<feature type="region of interest" description="Disordered" evidence="6">
    <location>
        <begin position="1"/>
        <end position="56"/>
    </location>
</feature>
<dbReference type="GO" id="GO:0051011">
    <property type="term" value="F:microtubule minus-end binding"/>
    <property type="evidence" value="ECO:0007669"/>
    <property type="project" value="TreeGrafter"/>
</dbReference>
<evidence type="ECO:0000256" key="2">
    <source>
        <dbReference type="ARBA" id="ARBA00022490"/>
    </source>
</evidence>
<dbReference type="InterPro" id="IPR041470">
    <property type="entry name" value="GCP_N"/>
</dbReference>
<dbReference type="Pfam" id="PF17681">
    <property type="entry name" value="GCP_N_terminal"/>
    <property type="match status" value="1"/>
</dbReference>
<evidence type="ECO:0000256" key="1">
    <source>
        <dbReference type="ARBA" id="ARBA00010337"/>
    </source>
</evidence>
<evidence type="ECO:0000313" key="10">
    <source>
        <dbReference type="Proteomes" id="UP000294933"/>
    </source>
</evidence>
<dbReference type="STRING" id="50990.A0A4R5XG86"/>
<evidence type="ECO:0000313" key="9">
    <source>
        <dbReference type="EMBL" id="TDL29376.1"/>
    </source>
</evidence>
<dbReference type="InterPro" id="IPR042241">
    <property type="entry name" value="GCP_C_sf"/>
</dbReference>
<organism evidence="9 10">
    <name type="scientific">Rickenella mellea</name>
    <dbReference type="NCBI Taxonomy" id="50990"/>
    <lineage>
        <taxon>Eukaryota</taxon>
        <taxon>Fungi</taxon>
        <taxon>Dikarya</taxon>
        <taxon>Basidiomycota</taxon>
        <taxon>Agaricomycotina</taxon>
        <taxon>Agaricomycetes</taxon>
        <taxon>Hymenochaetales</taxon>
        <taxon>Rickenellaceae</taxon>
        <taxon>Rickenella</taxon>
    </lineage>
</organism>
<dbReference type="GO" id="GO:0051321">
    <property type="term" value="P:meiotic cell cycle"/>
    <property type="evidence" value="ECO:0007669"/>
    <property type="project" value="TreeGrafter"/>
</dbReference>
<name>A0A4R5XG86_9AGAM</name>
<feature type="domain" description="Gamma tubulin complex component C-terminal" evidence="7">
    <location>
        <begin position="725"/>
        <end position="972"/>
    </location>
</feature>
<keyword evidence="10" id="KW-1185">Reference proteome</keyword>
<evidence type="ECO:0000256" key="6">
    <source>
        <dbReference type="SAM" id="MobiDB-lite"/>
    </source>
</evidence>
<dbReference type="GO" id="GO:0000278">
    <property type="term" value="P:mitotic cell cycle"/>
    <property type="evidence" value="ECO:0007669"/>
    <property type="project" value="TreeGrafter"/>
</dbReference>
<accession>A0A4R5XG86</accession>
<dbReference type="GO" id="GO:0000930">
    <property type="term" value="C:gamma-tubulin complex"/>
    <property type="evidence" value="ECO:0007669"/>
    <property type="project" value="UniProtKB-ARBA"/>
</dbReference>
<dbReference type="GO" id="GO:0005874">
    <property type="term" value="C:microtubule"/>
    <property type="evidence" value="ECO:0007669"/>
    <property type="project" value="UniProtKB-KW"/>
</dbReference>
<dbReference type="InterPro" id="IPR007259">
    <property type="entry name" value="GCP"/>
</dbReference>
<keyword evidence="3 5" id="KW-0493">Microtubule</keyword>
<sequence length="1083" mass="122002">MQSTASGSSISNRHLSAQSRPPSSLSRPGSSASQRPASRVSHRPISRLSQRPATRQSTRLAPLLQALVTQVTGLTAEIPGDEFISAVEYVSRHVEQVTKQAMGIDMSEAKKLLKGHAEKAMIQSNEELANALELSWTRLVNEVSRDTDLDQDIKVAKMPDHLQLLVMLSSPTDRMNLTYAEELLKPLRGPPKLPNQLTWREILAEEPFEGEHWRGAYGLPPGSTIQTWDDDSEDSSPPLSPIGDLGDFEDTMSSTGPSEPPDSGDFDILVTHQSIWTQQRAYSLLHREELEALASRQYWREDWTSVAKRNRHFDIADPSTLGPSLDRSNTEKYVTELDAVREILIGLQGNTNLMLDIRFAGDHKIASVPSQFPRLSHLTPVSQASILSKFAETATCLLYLREFSQSVFSQSGDFEQAVGSQSTPRTLEAFAEAVHFQVQLFERWCAEQENILLSAQIGGGSKLVVSLLVLEKAIRDTFSDTYPVLVQVLRHVQDGHRRLKSSPSAVASIILDRLFEAAQVRDSSGDVVTARALMRVFSHSAEPLWSMVGRWLHNGMPDPNDSYVGTLDDEFFMESNDIDCFDPDFWTDGYVLRSSSTQFDDSNPRVPLFLQPVLSGILSSGKSSGLLRMLGEVDSWAKRSWLSAWPSFTSFMSNHSALDLPNHSTQVQKEPDHDTKAEPPPSATPEIMTSSDLSLVIYDRLMPLCQQFESDLTSVIFSDCGFWVHLRRIEDLYLMRKGDSMSHFCDMIFAKMDSRQNWNDYHVLNSAFRNVASPRDQWIDTTLVRFSHRGYRESNVQRTVKGFDGLSVEYSAPFPLVFIFNPHVMQIYNSVFVFLLQIRRAKAVLDHILVRGSSDRAAQTGDETKIYYGLRSKLSWIVNTLLNFIATNVLHVETHRFHLIVKEAKSLDDMIKLHRTHTSNLEQHCFLNEKTAPIRRAIISILDMSVYFSECLLVYAGDRTLDIQQRSAPSSSKRHRSRRIRRQRQNIVAFSDSYGDVQVPMSESDSEVDEEVLLRVNHEDTSSFEGPSTLESDNFVARSEKMSTELDGLVRFIRRGVESIANGGGKGAQTFETLAFALEDWDR</sequence>
<reference evidence="9 10" key="1">
    <citation type="submission" date="2018-06" db="EMBL/GenBank/DDBJ databases">
        <title>A transcriptomic atlas of mushroom development highlights an independent origin of complex multicellularity.</title>
        <authorList>
            <consortium name="DOE Joint Genome Institute"/>
            <person name="Krizsan K."/>
            <person name="Almasi E."/>
            <person name="Merenyi Z."/>
            <person name="Sahu N."/>
            <person name="Viragh M."/>
            <person name="Koszo T."/>
            <person name="Mondo S."/>
            <person name="Kiss B."/>
            <person name="Balint B."/>
            <person name="Kues U."/>
            <person name="Barry K."/>
            <person name="Hegedus J.C."/>
            <person name="Henrissat B."/>
            <person name="Johnson J."/>
            <person name="Lipzen A."/>
            <person name="Ohm R."/>
            <person name="Nagy I."/>
            <person name="Pangilinan J."/>
            <person name="Yan J."/>
            <person name="Xiong Y."/>
            <person name="Grigoriev I.V."/>
            <person name="Hibbett D.S."/>
            <person name="Nagy L.G."/>
        </authorList>
    </citation>
    <scope>NUCLEOTIDE SEQUENCE [LARGE SCALE GENOMIC DNA]</scope>
    <source>
        <strain evidence="9 10">SZMC22713</strain>
    </source>
</reference>
<dbReference type="InterPro" id="IPR040457">
    <property type="entry name" value="GCP_C"/>
</dbReference>
<dbReference type="Gene3D" id="1.20.120.1900">
    <property type="entry name" value="Gamma-tubulin complex, C-terminal domain"/>
    <property type="match status" value="1"/>
</dbReference>
<dbReference type="GO" id="GO:0005816">
    <property type="term" value="C:spindle pole body"/>
    <property type="evidence" value="ECO:0007669"/>
    <property type="project" value="UniProtKB-ARBA"/>
</dbReference>
<evidence type="ECO:0000256" key="3">
    <source>
        <dbReference type="ARBA" id="ARBA00022701"/>
    </source>
</evidence>
<feature type="region of interest" description="Disordered" evidence="6">
    <location>
        <begin position="219"/>
        <end position="262"/>
    </location>
</feature>
<dbReference type="EMBL" id="ML170156">
    <property type="protein sequence ID" value="TDL29376.1"/>
    <property type="molecule type" value="Genomic_DNA"/>
</dbReference>
<dbReference type="GO" id="GO:0051225">
    <property type="term" value="P:spindle assembly"/>
    <property type="evidence" value="ECO:0007669"/>
    <property type="project" value="TreeGrafter"/>
</dbReference>
<dbReference type="Proteomes" id="UP000294933">
    <property type="component" value="Unassembled WGS sequence"/>
</dbReference>
<comment type="subcellular location">
    <subcellularLocation>
        <location evidence="5">Cytoplasm</location>
        <location evidence="5">Cytoskeleton</location>
        <location evidence="5">Microtubule organizing center</location>
    </subcellularLocation>
</comment>
<keyword evidence="4 5" id="KW-0206">Cytoskeleton</keyword>
<feature type="region of interest" description="Disordered" evidence="6">
    <location>
        <begin position="664"/>
        <end position="685"/>
    </location>
</feature>
<dbReference type="Pfam" id="PF04130">
    <property type="entry name" value="GCP_C_terminal"/>
    <property type="match status" value="1"/>
</dbReference>
<evidence type="ECO:0000256" key="4">
    <source>
        <dbReference type="ARBA" id="ARBA00023212"/>
    </source>
</evidence>
<dbReference type="GO" id="GO:0007020">
    <property type="term" value="P:microtubule nucleation"/>
    <property type="evidence" value="ECO:0007669"/>
    <property type="project" value="InterPro"/>
</dbReference>
<protein>
    <recommendedName>
        <fullName evidence="5">Spindle pole body component</fullName>
    </recommendedName>
</protein>
<proteinExistence type="inferred from homology"/>
<dbReference type="GO" id="GO:0043015">
    <property type="term" value="F:gamma-tubulin binding"/>
    <property type="evidence" value="ECO:0007669"/>
    <property type="project" value="InterPro"/>
</dbReference>
<dbReference type="GO" id="GO:0000922">
    <property type="term" value="C:spindle pole"/>
    <property type="evidence" value="ECO:0007669"/>
    <property type="project" value="InterPro"/>
</dbReference>